<proteinExistence type="predicted"/>
<dbReference type="Proteomes" id="UP001182556">
    <property type="component" value="Unassembled WGS sequence"/>
</dbReference>
<feature type="transmembrane region" description="Helical" evidence="2">
    <location>
        <begin position="35"/>
        <end position="56"/>
    </location>
</feature>
<evidence type="ECO:0000256" key="2">
    <source>
        <dbReference type="SAM" id="Phobius"/>
    </source>
</evidence>
<gene>
    <name evidence="3" type="ORF">DB88DRAFT_483309</name>
</gene>
<comment type="caution">
    <text evidence="3">The sequence shown here is derived from an EMBL/GenBank/DDBJ whole genome shotgun (WGS) entry which is preliminary data.</text>
</comment>
<feature type="transmembrane region" description="Helical" evidence="2">
    <location>
        <begin position="88"/>
        <end position="110"/>
    </location>
</feature>
<accession>A0AAD9L6P3</accession>
<reference evidence="3" key="1">
    <citation type="submission" date="2023-02" db="EMBL/GenBank/DDBJ databases">
        <title>Identification and recombinant expression of a fungal hydrolase from Papiliotrema laurentii that hydrolyzes apple cutin and clears colloidal polyester polyurethane.</title>
        <authorList>
            <consortium name="DOE Joint Genome Institute"/>
            <person name="Roman V.A."/>
            <person name="Bojanowski C."/>
            <person name="Crable B.R."/>
            <person name="Wagner D.N."/>
            <person name="Hung C.S."/>
            <person name="Nadeau L.J."/>
            <person name="Schratz L."/>
            <person name="Haridas S."/>
            <person name="Pangilinan J."/>
            <person name="Lipzen A."/>
            <person name="Na H."/>
            <person name="Yan M."/>
            <person name="Ng V."/>
            <person name="Grigoriev I.V."/>
            <person name="Spatafora J.W."/>
            <person name="Barlow D."/>
            <person name="Biffinger J."/>
            <person name="Kelley-Loughnane N."/>
            <person name="Varaljay V.A."/>
            <person name="Crookes-Goodson W.J."/>
        </authorList>
    </citation>
    <scope>NUCLEOTIDE SEQUENCE</scope>
    <source>
        <strain evidence="3">5307AH</strain>
    </source>
</reference>
<keyword evidence="2" id="KW-0812">Transmembrane</keyword>
<organism evidence="3 4">
    <name type="scientific">Papiliotrema laurentii</name>
    <name type="common">Cryptococcus laurentii</name>
    <dbReference type="NCBI Taxonomy" id="5418"/>
    <lineage>
        <taxon>Eukaryota</taxon>
        <taxon>Fungi</taxon>
        <taxon>Dikarya</taxon>
        <taxon>Basidiomycota</taxon>
        <taxon>Agaricomycotina</taxon>
        <taxon>Tremellomycetes</taxon>
        <taxon>Tremellales</taxon>
        <taxon>Rhynchogastremaceae</taxon>
        <taxon>Papiliotrema</taxon>
    </lineage>
</organism>
<feature type="region of interest" description="Disordered" evidence="1">
    <location>
        <begin position="225"/>
        <end position="253"/>
    </location>
</feature>
<evidence type="ECO:0000256" key="1">
    <source>
        <dbReference type="SAM" id="MobiDB-lite"/>
    </source>
</evidence>
<feature type="transmembrane region" description="Helical" evidence="2">
    <location>
        <begin position="122"/>
        <end position="147"/>
    </location>
</feature>
<feature type="transmembrane region" description="Helical" evidence="2">
    <location>
        <begin position="183"/>
        <end position="204"/>
    </location>
</feature>
<keyword evidence="2" id="KW-0472">Membrane</keyword>
<name>A0AAD9L6P3_PAPLA</name>
<sequence length="253" mass="28148">MAPVIWGLDLKEIHWNKFKSSNMWSNVYHLRKTKFIVYQIAMILCVCSESVGTAAIDDYVKQQRHLEHLFTPRGPSIFNNDYVGIASYNIFVGIAVATVFGAGFFFDLFWPERSEAPWVKRAWKASALVVCVMILADALAFTVIVAMHEAHFIGIGVEAGQAALATLGEPNPTLVYRKYAKCVAAVCLLWPGAVATFASTAVLFQSAKYQRKNGVFSKHYRVDSKEASLDPKRTLSRPFRRGSTAEAETEAEA</sequence>
<dbReference type="EMBL" id="JAODAN010000003">
    <property type="protein sequence ID" value="KAK1925253.1"/>
    <property type="molecule type" value="Genomic_DNA"/>
</dbReference>
<evidence type="ECO:0000313" key="3">
    <source>
        <dbReference type="EMBL" id="KAK1925253.1"/>
    </source>
</evidence>
<evidence type="ECO:0000313" key="4">
    <source>
        <dbReference type="Proteomes" id="UP001182556"/>
    </source>
</evidence>
<keyword evidence="4" id="KW-1185">Reference proteome</keyword>
<keyword evidence="2" id="KW-1133">Transmembrane helix</keyword>
<dbReference type="AlphaFoldDB" id="A0AAD9L6P3"/>
<protein>
    <submittedName>
        <fullName evidence="3">Uncharacterized protein</fullName>
    </submittedName>
</protein>